<sequence length="281" mass="30085">MKTPWTEEHARLVGAAAPVVEPAGDADIDRVWNRIADDIGDARPRRRRRLRMAVGAGVVAAVVGVSGFAAADIFSAHTGRGPSDAEDLLLGGPGEKLDPAGADFAAAVSEETDGIPFPSEAARQRTVDFWTADLTRDHPAPRTSAVSTGALRAWMASDAVCFWANEWAAATRHGDDSARSEAVGMIDAADTWPAVTDIDPHPYSRPQTQQVRGADGSVHTEHYEDVSQFFYLARVERAAAGADPDEMARALLASGHGCWAHQVPDLPMADPMYAESHGWRP</sequence>
<reference evidence="3" key="1">
    <citation type="journal article" date="2019" name="Int. J. Syst. Evol. Microbiol.">
        <title>The Global Catalogue of Microorganisms (GCM) 10K type strain sequencing project: providing services to taxonomists for standard genome sequencing and annotation.</title>
        <authorList>
            <consortium name="The Broad Institute Genomics Platform"/>
            <consortium name="The Broad Institute Genome Sequencing Center for Infectious Disease"/>
            <person name="Wu L."/>
            <person name="Ma J."/>
        </authorList>
    </citation>
    <scope>NUCLEOTIDE SEQUENCE [LARGE SCALE GENOMIC DNA]</scope>
    <source>
        <strain evidence="3">CGMCC 4.7371</strain>
    </source>
</reference>
<protein>
    <submittedName>
        <fullName evidence="2">Uncharacterized protein</fullName>
    </submittedName>
</protein>
<evidence type="ECO:0000313" key="3">
    <source>
        <dbReference type="Proteomes" id="UP000655410"/>
    </source>
</evidence>
<accession>A0ABQ2NBH0</accession>
<evidence type="ECO:0000256" key="1">
    <source>
        <dbReference type="SAM" id="Phobius"/>
    </source>
</evidence>
<organism evidence="2 3">
    <name type="scientific">Nocardioides phosphati</name>
    <dbReference type="NCBI Taxonomy" id="1867775"/>
    <lineage>
        <taxon>Bacteria</taxon>
        <taxon>Bacillati</taxon>
        <taxon>Actinomycetota</taxon>
        <taxon>Actinomycetes</taxon>
        <taxon>Propionibacteriales</taxon>
        <taxon>Nocardioidaceae</taxon>
        <taxon>Nocardioides</taxon>
    </lineage>
</organism>
<dbReference type="Proteomes" id="UP000655410">
    <property type="component" value="Unassembled WGS sequence"/>
</dbReference>
<keyword evidence="1" id="KW-0812">Transmembrane</keyword>
<proteinExistence type="predicted"/>
<feature type="transmembrane region" description="Helical" evidence="1">
    <location>
        <begin position="53"/>
        <end position="74"/>
    </location>
</feature>
<evidence type="ECO:0000313" key="2">
    <source>
        <dbReference type="EMBL" id="GGO91620.1"/>
    </source>
</evidence>
<gene>
    <name evidence="2" type="ORF">GCM10011584_26140</name>
</gene>
<keyword evidence="1" id="KW-0472">Membrane</keyword>
<comment type="caution">
    <text evidence="2">The sequence shown here is derived from an EMBL/GenBank/DDBJ whole genome shotgun (WGS) entry which is preliminary data.</text>
</comment>
<keyword evidence="1" id="KW-1133">Transmembrane helix</keyword>
<dbReference type="RefSeq" id="WP_188784464.1">
    <property type="nucleotide sequence ID" value="NZ_BMNI01000007.1"/>
</dbReference>
<keyword evidence="3" id="KW-1185">Reference proteome</keyword>
<dbReference type="EMBL" id="BMNI01000007">
    <property type="protein sequence ID" value="GGO91620.1"/>
    <property type="molecule type" value="Genomic_DNA"/>
</dbReference>
<name>A0ABQ2NBH0_9ACTN</name>